<protein>
    <submittedName>
        <fullName evidence="1">Uncharacterized protein</fullName>
    </submittedName>
</protein>
<accession>T1HDG6</accession>
<dbReference type="EnsemblMetazoa" id="RPRC002083-RA">
    <property type="protein sequence ID" value="RPRC002083-PA"/>
    <property type="gene ID" value="RPRC002083"/>
</dbReference>
<dbReference type="InParanoid" id="T1HDG6"/>
<sequence>MTLFAMVEKVVFLWVSGPVGMADNEMSDRTAKCAASGNIDMITPVYPNDLKMLMKETMTRKKQNLWNLTN</sequence>
<proteinExistence type="predicted"/>
<dbReference type="EMBL" id="ACPB03010323">
    <property type="status" value="NOT_ANNOTATED_CDS"/>
    <property type="molecule type" value="Genomic_DNA"/>
</dbReference>
<dbReference type="AlphaFoldDB" id="T1HDG6"/>
<name>T1HDG6_RHOPR</name>
<reference evidence="1" key="1">
    <citation type="submission" date="2015-05" db="UniProtKB">
        <authorList>
            <consortium name="EnsemblMetazoa"/>
        </authorList>
    </citation>
    <scope>IDENTIFICATION</scope>
</reference>
<organism evidence="1 2">
    <name type="scientific">Rhodnius prolixus</name>
    <name type="common">Triatomid bug</name>
    <dbReference type="NCBI Taxonomy" id="13249"/>
    <lineage>
        <taxon>Eukaryota</taxon>
        <taxon>Metazoa</taxon>
        <taxon>Ecdysozoa</taxon>
        <taxon>Arthropoda</taxon>
        <taxon>Hexapoda</taxon>
        <taxon>Insecta</taxon>
        <taxon>Pterygota</taxon>
        <taxon>Neoptera</taxon>
        <taxon>Paraneoptera</taxon>
        <taxon>Hemiptera</taxon>
        <taxon>Heteroptera</taxon>
        <taxon>Panheteroptera</taxon>
        <taxon>Cimicomorpha</taxon>
        <taxon>Reduviidae</taxon>
        <taxon>Triatominae</taxon>
        <taxon>Rhodnius</taxon>
    </lineage>
</organism>
<evidence type="ECO:0000313" key="2">
    <source>
        <dbReference type="Proteomes" id="UP000015103"/>
    </source>
</evidence>
<keyword evidence="2" id="KW-1185">Reference proteome</keyword>
<dbReference type="VEuPathDB" id="VectorBase:RPRC002083"/>
<dbReference type="Proteomes" id="UP000015103">
    <property type="component" value="Unassembled WGS sequence"/>
</dbReference>
<evidence type="ECO:0000313" key="1">
    <source>
        <dbReference type="EnsemblMetazoa" id="RPRC002083-PA"/>
    </source>
</evidence>
<dbReference type="HOGENOM" id="CLU_2760948_0_0_1"/>